<dbReference type="Proteomes" id="UP000006048">
    <property type="component" value="Chromosome"/>
</dbReference>
<proteinExistence type="predicted"/>
<accession>I4B913</accession>
<evidence type="ECO:0000313" key="2">
    <source>
        <dbReference type="Proteomes" id="UP000006048"/>
    </source>
</evidence>
<dbReference type="HOGENOM" id="CLU_1795651_0_0_12"/>
<dbReference type="InterPro" id="IPR044925">
    <property type="entry name" value="His-Me_finger_sf"/>
</dbReference>
<dbReference type="RefSeq" id="WP_014804270.1">
    <property type="nucleotide sequence ID" value="NC_018020.1"/>
</dbReference>
<sequence length="144" mass="16560">MALWSRKKSTPAIAVALQLSETQTSTKLPAEIKPIQAQPKKKKTLKRSKLPVPAAVKRRFEGYLQKGRRCWSWKGSHTTDGYAQFWVNDTKVVKAHRFAYEIYVRQLGKRERLHNLCENKQCVNPACWAPFAIGARKKLVGRRV</sequence>
<dbReference type="AlphaFoldDB" id="I4B913"/>
<name>I4B913_TURPD</name>
<dbReference type="SUPFAM" id="SSF54060">
    <property type="entry name" value="His-Me finger endonucleases"/>
    <property type="match status" value="1"/>
</dbReference>
<gene>
    <name evidence="1" type="ordered locus">Turpa_3131</name>
</gene>
<protein>
    <recommendedName>
        <fullName evidence="3">HNH endonuclease</fullName>
    </recommendedName>
</protein>
<evidence type="ECO:0000313" key="1">
    <source>
        <dbReference type="EMBL" id="AFM13770.1"/>
    </source>
</evidence>
<evidence type="ECO:0008006" key="3">
    <source>
        <dbReference type="Google" id="ProtNLM"/>
    </source>
</evidence>
<dbReference type="EMBL" id="CP002959">
    <property type="protein sequence ID" value="AFM13770.1"/>
    <property type="molecule type" value="Genomic_DNA"/>
</dbReference>
<dbReference type="OrthoDB" id="886862at2"/>
<keyword evidence="2" id="KW-1185">Reference proteome</keyword>
<reference evidence="1 2" key="1">
    <citation type="submission" date="2012-06" db="EMBL/GenBank/DDBJ databases">
        <title>The complete chromosome of genome of Turneriella parva DSM 21527.</title>
        <authorList>
            <consortium name="US DOE Joint Genome Institute (JGI-PGF)"/>
            <person name="Lucas S."/>
            <person name="Han J."/>
            <person name="Lapidus A."/>
            <person name="Bruce D."/>
            <person name="Goodwin L."/>
            <person name="Pitluck S."/>
            <person name="Peters L."/>
            <person name="Kyrpides N."/>
            <person name="Mavromatis K."/>
            <person name="Ivanova N."/>
            <person name="Mikhailova N."/>
            <person name="Chertkov O."/>
            <person name="Detter J.C."/>
            <person name="Tapia R."/>
            <person name="Han C."/>
            <person name="Land M."/>
            <person name="Hauser L."/>
            <person name="Markowitz V."/>
            <person name="Cheng J.-F."/>
            <person name="Hugenholtz P."/>
            <person name="Woyke T."/>
            <person name="Wu D."/>
            <person name="Gronow S."/>
            <person name="Wellnitz S."/>
            <person name="Brambilla E."/>
            <person name="Klenk H.-P."/>
            <person name="Eisen J.A."/>
        </authorList>
    </citation>
    <scope>NUCLEOTIDE SEQUENCE [LARGE SCALE GENOMIC DNA]</scope>
    <source>
        <strain evidence="2">ATCC BAA-1111 / DSM 21527 / NCTC 11395 / H</strain>
    </source>
</reference>
<organism evidence="1 2">
    <name type="scientific">Turneriella parva (strain ATCC BAA-1111 / DSM 21527 / NCTC 11395 / H)</name>
    <name type="common">Leptospira parva</name>
    <dbReference type="NCBI Taxonomy" id="869212"/>
    <lineage>
        <taxon>Bacteria</taxon>
        <taxon>Pseudomonadati</taxon>
        <taxon>Spirochaetota</taxon>
        <taxon>Spirochaetia</taxon>
        <taxon>Leptospirales</taxon>
        <taxon>Leptospiraceae</taxon>
        <taxon>Turneriella</taxon>
    </lineage>
</organism>
<dbReference type="STRING" id="869212.Turpa_3131"/>
<dbReference type="KEGG" id="tpx:Turpa_3131"/>